<dbReference type="Pfam" id="PF00520">
    <property type="entry name" value="Ion_trans"/>
    <property type="match status" value="1"/>
</dbReference>
<reference evidence="14" key="1">
    <citation type="submission" date="2022-08" db="UniProtKB">
        <authorList>
            <consortium name="EnsemblMetazoa"/>
        </authorList>
    </citation>
    <scope>IDENTIFICATION</scope>
    <source>
        <strain evidence="14">05x7-T-G4-1.051#20</strain>
    </source>
</reference>
<evidence type="ECO:0000313" key="14">
    <source>
        <dbReference type="EnsemblMetazoa" id="G20288.1:cds"/>
    </source>
</evidence>
<dbReference type="Gene3D" id="1.20.120.350">
    <property type="entry name" value="Voltage-gated potassium channels. Chain C"/>
    <property type="match status" value="1"/>
</dbReference>
<keyword evidence="11" id="KW-0407">Ion channel</keyword>
<dbReference type="EnsemblMetazoa" id="G20288.1">
    <property type="protein sequence ID" value="G20288.1:cds"/>
    <property type="gene ID" value="G20288"/>
</dbReference>
<dbReference type="SUPFAM" id="SSF54695">
    <property type="entry name" value="POZ domain"/>
    <property type="match status" value="1"/>
</dbReference>
<dbReference type="InterPro" id="IPR011333">
    <property type="entry name" value="SKP1/BTB/POZ_sf"/>
</dbReference>
<accession>A0A8W8JNM3</accession>
<dbReference type="SUPFAM" id="SSF81324">
    <property type="entry name" value="Voltage-gated potassium channels"/>
    <property type="match status" value="1"/>
</dbReference>
<evidence type="ECO:0000256" key="7">
    <source>
        <dbReference type="ARBA" id="ARBA00022958"/>
    </source>
</evidence>
<feature type="transmembrane region" description="Helical" evidence="12">
    <location>
        <begin position="150"/>
        <end position="168"/>
    </location>
</feature>
<dbReference type="AlphaFoldDB" id="A0A8W8JNM3"/>
<evidence type="ECO:0000256" key="9">
    <source>
        <dbReference type="ARBA" id="ARBA00023065"/>
    </source>
</evidence>
<evidence type="ECO:0000256" key="5">
    <source>
        <dbReference type="ARBA" id="ARBA00022826"/>
    </source>
</evidence>
<feature type="transmembrane region" description="Helical" evidence="12">
    <location>
        <begin position="382"/>
        <end position="406"/>
    </location>
</feature>
<feature type="transmembrane region" description="Helical" evidence="12">
    <location>
        <begin position="217"/>
        <end position="239"/>
    </location>
</feature>
<protein>
    <recommendedName>
        <fullName evidence="13">BTB domain-containing protein</fullName>
    </recommendedName>
</protein>
<dbReference type="SMART" id="SM00225">
    <property type="entry name" value="BTB"/>
    <property type="match status" value="1"/>
</dbReference>
<evidence type="ECO:0000256" key="12">
    <source>
        <dbReference type="SAM" id="Phobius"/>
    </source>
</evidence>
<evidence type="ECO:0000256" key="6">
    <source>
        <dbReference type="ARBA" id="ARBA00022882"/>
    </source>
</evidence>
<dbReference type="InterPro" id="IPR003974">
    <property type="entry name" value="K_chnl_volt-dep_Kv3"/>
</dbReference>
<dbReference type="InterPro" id="IPR005821">
    <property type="entry name" value="Ion_trans_dom"/>
</dbReference>
<keyword evidence="15" id="KW-1185">Reference proteome</keyword>
<organism evidence="14 15">
    <name type="scientific">Magallana gigas</name>
    <name type="common">Pacific oyster</name>
    <name type="synonym">Crassostrea gigas</name>
    <dbReference type="NCBI Taxonomy" id="29159"/>
    <lineage>
        <taxon>Eukaryota</taxon>
        <taxon>Metazoa</taxon>
        <taxon>Spiralia</taxon>
        <taxon>Lophotrochozoa</taxon>
        <taxon>Mollusca</taxon>
        <taxon>Bivalvia</taxon>
        <taxon>Autobranchia</taxon>
        <taxon>Pteriomorphia</taxon>
        <taxon>Ostreida</taxon>
        <taxon>Ostreoidea</taxon>
        <taxon>Ostreidae</taxon>
        <taxon>Magallana</taxon>
    </lineage>
</organism>
<keyword evidence="10 12" id="KW-0472">Membrane</keyword>
<dbReference type="OrthoDB" id="10025005at2759"/>
<sequence length="448" mass="52086">MMEFMTFDVGGMIFKTKRQNLLTYPSTRLGKMAQETYDEDPVIIDRNHTIFSNILDFYRLGELHLPQNVCAAATIKELEYWDIHQSHVAECCLKIITEYEESVKKHMELKRRLDDVEIDYNSKEVSENKAKQLIRQTWLFFDRPNSSKPAFIYSIFFMLVTVLSVALFCMETHPLFREQVQTKDEILGLMNFTDLFDDVNMDNPKEIVFVTTVVKPLLYHLQVTCLAFFTTDLILHFATCPVKKQFFRSPLNVLDAFLVFSMWTTTVMEFVEIWSAGKIAGTVYITFKLCSVFRPFRLLRLIRQHNGLNMLFLAMGNSKWEIGLLMMAFMFFSTFFAGFVYYAEYKEPTTFPSVFTGIWWSVITMTTVGYGDEYPKTLLGRIVGTVCALSGVLIIAMPIAIIASTFSDFNDKNKVRLKRQSFQTQNKKQDKSVENHFKPYQIKQSAVY</sequence>
<dbReference type="Proteomes" id="UP000005408">
    <property type="component" value="Unassembled WGS sequence"/>
</dbReference>
<evidence type="ECO:0000259" key="13">
    <source>
        <dbReference type="SMART" id="SM00225"/>
    </source>
</evidence>
<dbReference type="Pfam" id="PF02214">
    <property type="entry name" value="BTB_2"/>
    <property type="match status" value="1"/>
</dbReference>
<keyword evidence="9" id="KW-0406">Ion transport</keyword>
<keyword evidence="4 12" id="KW-0812">Transmembrane</keyword>
<name>A0A8W8JNM3_MAGGI</name>
<dbReference type="InterPro" id="IPR003131">
    <property type="entry name" value="T1-type_BTB"/>
</dbReference>
<dbReference type="FunFam" id="1.10.287.70:FF:000028">
    <property type="entry name" value="potassium voltage-gated channel subfamily D member 3"/>
    <property type="match status" value="1"/>
</dbReference>
<keyword evidence="5" id="KW-0631">Potassium channel</keyword>
<feature type="transmembrane region" description="Helical" evidence="12">
    <location>
        <begin position="349"/>
        <end position="370"/>
    </location>
</feature>
<evidence type="ECO:0000256" key="11">
    <source>
        <dbReference type="ARBA" id="ARBA00023303"/>
    </source>
</evidence>
<dbReference type="Gene3D" id="3.30.710.10">
    <property type="entry name" value="Potassium Channel Kv1.1, Chain A"/>
    <property type="match status" value="1"/>
</dbReference>
<evidence type="ECO:0000256" key="10">
    <source>
        <dbReference type="ARBA" id="ARBA00023136"/>
    </source>
</evidence>
<dbReference type="Gene3D" id="1.10.287.70">
    <property type="match status" value="1"/>
</dbReference>
<dbReference type="GO" id="GO:0008076">
    <property type="term" value="C:voltage-gated potassium channel complex"/>
    <property type="evidence" value="ECO:0007669"/>
    <property type="project" value="InterPro"/>
</dbReference>
<evidence type="ECO:0000256" key="2">
    <source>
        <dbReference type="ARBA" id="ARBA00022448"/>
    </source>
</evidence>
<evidence type="ECO:0000256" key="4">
    <source>
        <dbReference type="ARBA" id="ARBA00022692"/>
    </source>
</evidence>
<evidence type="ECO:0000256" key="3">
    <source>
        <dbReference type="ARBA" id="ARBA00022538"/>
    </source>
</evidence>
<dbReference type="GO" id="GO:0051260">
    <property type="term" value="P:protein homooligomerization"/>
    <property type="evidence" value="ECO:0007669"/>
    <property type="project" value="InterPro"/>
</dbReference>
<keyword evidence="6" id="KW-0851">Voltage-gated channel</keyword>
<keyword evidence="7" id="KW-0630">Potassium</keyword>
<dbReference type="OMA" id="FCMETHP"/>
<dbReference type="InterPro" id="IPR000210">
    <property type="entry name" value="BTB/POZ_dom"/>
</dbReference>
<dbReference type="InterPro" id="IPR027359">
    <property type="entry name" value="Volt_channel_dom_sf"/>
</dbReference>
<keyword evidence="8 12" id="KW-1133">Transmembrane helix</keyword>
<feature type="transmembrane region" description="Helical" evidence="12">
    <location>
        <begin position="322"/>
        <end position="343"/>
    </location>
</feature>
<proteinExistence type="predicted"/>
<dbReference type="CDD" id="cd18317">
    <property type="entry name" value="BTB_POZ_Kv"/>
    <property type="match status" value="1"/>
</dbReference>
<dbReference type="PANTHER" id="PTHR11537:SF254">
    <property type="entry name" value="POTASSIUM VOLTAGE-GATED CHANNEL PROTEIN SHAB"/>
    <property type="match status" value="1"/>
</dbReference>
<evidence type="ECO:0000313" key="15">
    <source>
        <dbReference type="Proteomes" id="UP000005408"/>
    </source>
</evidence>
<dbReference type="PRINTS" id="PR00169">
    <property type="entry name" value="KCHANNEL"/>
</dbReference>
<dbReference type="InterPro" id="IPR028325">
    <property type="entry name" value="VG_K_chnl"/>
</dbReference>
<dbReference type="GO" id="GO:0001508">
    <property type="term" value="P:action potential"/>
    <property type="evidence" value="ECO:0007669"/>
    <property type="project" value="TreeGrafter"/>
</dbReference>
<comment type="subcellular location">
    <subcellularLocation>
        <location evidence="1">Membrane</location>
        <topology evidence="1">Multi-pass membrane protein</topology>
    </subcellularLocation>
</comment>
<dbReference type="GO" id="GO:0005249">
    <property type="term" value="F:voltage-gated potassium channel activity"/>
    <property type="evidence" value="ECO:0007669"/>
    <property type="project" value="InterPro"/>
</dbReference>
<feature type="domain" description="BTB" evidence="13">
    <location>
        <begin position="3"/>
        <end position="99"/>
    </location>
</feature>
<keyword evidence="2" id="KW-0813">Transport</keyword>
<evidence type="ECO:0000256" key="1">
    <source>
        <dbReference type="ARBA" id="ARBA00004141"/>
    </source>
</evidence>
<keyword evidence="3" id="KW-0633">Potassium transport</keyword>
<dbReference type="PANTHER" id="PTHR11537">
    <property type="entry name" value="VOLTAGE-GATED POTASSIUM CHANNEL"/>
    <property type="match status" value="1"/>
</dbReference>
<evidence type="ECO:0000256" key="8">
    <source>
        <dbReference type="ARBA" id="ARBA00022989"/>
    </source>
</evidence>
<dbReference type="PRINTS" id="PR01498">
    <property type="entry name" value="SHAWCHANNEL"/>
</dbReference>